<accession>A0A7X4K8M4</accession>
<evidence type="ECO:0000313" key="15">
    <source>
        <dbReference type="EMBL" id="MYM00342.1"/>
    </source>
</evidence>
<evidence type="ECO:0000256" key="4">
    <source>
        <dbReference type="ARBA" id="ARBA00022679"/>
    </source>
</evidence>
<evidence type="ECO:0000256" key="11">
    <source>
        <dbReference type="ARBA" id="ARBA00023136"/>
    </source>
</evidence>
<evidence type="ECO:0000256" key="3">
    <source>
        <dbReference type="ARBA" id="ARBA00022676"/>
    </source>
</evidence>
<reference evidence="15 16" key="1">
    <citation type="submission" date="2019-12" db="EMBL/GenBank/DDBJ databases">
        <authorList>
            <person name="Feng G."/>
            <person name="Zhu H."/>
        </authorList>
    </citation>
    <scope>NUCLEOTIDE SEQUENCE [LARGE SCALE GENOMIC DNA]</scope>
    <source>
        <strain evidence="15 16">FGD1</strain>
    </source>
</reference>
<evidence type="ECO:0000256" key="13">
    <source>
        <dbReference type="ARBA" id="ARBA00023180"/>
    </source>
</evidence>
<evidence type="ECO:0000256" key="8">
    <source>
        <dbReference type="ARBA" id="ARBA00022968"/>
    </source>
</evidence>
<dbReference type="GO" id="GO:0015012">
    <property type="term" value="P:heparan sulfate proteoglycan biosynthetic process"/>
    <property type="evidence" value="ECO:0007669"/>
    <property type="project" value="TreeGrafter"/>
</dbReference>
<evidence type="ECO:0000256" key="12">
    <source>
        <dbReference type="ARBA" id="ARBA00023157"/>
    </source>
</evidence>
<comment type="subcellular location">
    <subcellularLocation>
        <location evidence="2">Endoplasmic reticulum membrane</location>
        <topology evidence="2">Single-pass type II membrane protein</topology>
    </subcellularLocation>
    <subcellularLocation>
        <location evidence="1">Golgi apparatus membrane</location>
        <topology evidence="1">Single-pass type II membrane protein</topology>
    </subcellularLocation>
</comment>
<evidence type="ECO:0000256" key="6">
    <source>
        <dbReference type="ARBA" id="ARBA00022723"/>
    </source>
</evidence>
<evidence type="ECO:0000256" key="9">
    <source>
        <dbReference type="ARBA" id="ARBA00022989"/>
    </source>
</evidence>
<dbReference type="InterPro" id="IPR043538">
    <property type="entry name" value="XYLT"/>
</dbReference>
<sequence>MKHVAVMTAYKDFPMLEQSLLRLREFGVDVFLHIDRKSTFSASEMNAISQLCVKVRSDYSVPWGGYEHLEAIVKLMQDIVRTGRHYDYVHTISGQDVIVHSLDTRPEYWDGTIYMKSIPREEFPDNVEVRIRRRNLLRRFQKWKKPWQFADFLLGKVQDLSGLGRKGLPSGTPLHKGEVWLSLPYKVCAEIVSQPRYLGILAELKSTYIAEEFFFQTAIMNSPHASRVNTRNLRYTDWHSGRGRPAFLDETDLSPILKSGNIFARKFSTEKSTALLDMLKHAPSREVGGSG</sequence>
<dbReference type="Proteomes" id="UP000465810">
    <property type="component" value="Unassembled WGS sequence"/>
</dbReference>
<keyword evidence="8" id="KW-0735">Signal-anchor</keyword>
<keyword evidence="9" id="KW-1133">Transmembrane helix</keyword>
<evidence type="ECO:0000256" key="7">
    <source>
        <dbReference type="ARBA" id="ARBA00022824"/>
    </source>
</evidence>
<keyword evidence="3" id="KW-0328">Glycosyltransferase</keyword>
<dbReference type="GO" id="GO:0046872">
    <property type="term" value="F:metal ion binding"/>
    <property type="evidence" value="ECO:0007669"/>
    <property type="project" value="UniProtKB-KW"/>
</dbReference>
<keyword evidence="7" id="KW-0256">Endoplasmic reticulum</keyword>
<dbReference type="PANTHER" id="PTHR46025:SF3">
    <property type="entry name" value="XYLOSYLTRANSFERASE OXT"/>
    <property type="match status" value="1"/>
</dbReference>
<keyword evidence="12" id="KW-1015">Disulfide bond</keyword>
<organism evidence="15 16">
    <name type="scientific">Novosphingobium silvae</name>
    <dbReference type="NCBI Taxonomy" id="2692619"/>
    <lineage>
        <taxon>Bacteria</taxon>
        <taxon>Pseudomonadati</taxon>
        <taxon>Pseudomonadota</taxon>
        <taxon>Alphaproteobacteria</taxon>
        <taxon>Sphingomonadales</taxon>
        <taxon>Sphingomonadaceae</taxon>
        <taxon>Novosphingobium</taxon>
    </lineage>
</organism>
<keyword evidence="6" id="KW-0479">Metal-binding</keyword>
<proteinExistence type="predicted"/>
<gene>
    <name evidence="15" type="ORF">GR702_21620</name>
</gene>
<keyword evidence="11" id="KW-0472">Membrane</keyword>
<keyword evidence="10" id="KW-0333">Golgi apparatus</keyword>
<dbReference type="GO" id="GO:0050650">
    <property type="term" value="P:chondroitin sulfate proteoglycan biosynthetic process"/>
    <property type="evidence" value="ECO:0007669"/>
    <property type="project" value="TreeGrafter"/>
</dbReference>
<protein>
    <recommendedName>
        <fullName evidence="14">Peptide O-xylosyltransferase</fullName>
    </recommendedName>
</protein>
<keyword evidence="13" id="KW-0325">Glycoprotein</keyword>
<dbReference type="Pfam" id="PF02485">
    <property type="entry name" value="Branch"/>
    <property type="match status" value="1"/>
</dbReference>
<name>A0A7X4K8M4_9SPHN</name>
<evidence type="ECO:0000256" key="10">
    <source>
        <dbReference type="ARBA" id="ARBA00023034"/>
    </source>
</evidence>
<dbReference type="EMBL" id="WVTD01000044">
    <property type="protein sequence ID" value="MYM00342.1"/>
    <property type="molecule type" value="Genomic_DNA"/>
</dbReference>
<evidence type="ECO:0000256" key="1">
    <source>
        <dbReference type="ARBA" id="ARBA00004323"/>
    </source>
</evidence>
<keyword evidence="5" id="KW-0812">Transmembrane</keyword>
<dbReference type="RefSeq" id="WP_160987578.1">
    <property type="nucleotide sequence ID" value="NZ_WVTD01000044.1"/>
</dbReference>
<evidence type="ECO:0000256" key="5">
    <source>
        <dbReference type="ARBA" id="ARBA00022692"/>
    </source>
</evidence>
<evidence type="ECO:0000256" key="2">
    <source>
        <dbReference type="ARBA" id="ARBA00004648"/>
    </source>
</evidence>
<dbReference type="GO" id="GO:0016020">
    <property type="term" value="C:membrane"/>
    <property type="evidence" value="ECO:0007669"/>
    <property type="project" value="InterPro"/>
</dbReference>
<evidence type="ECO:0000313" key="16">
    <source>
        <dbReference type="Proteomes" id="UP000465810"/>
    </source>
</evidence>
<evidence type="ECO:0000256" key="14">
    <source>
        <dbReference type="ARBA" id="ARBA00042865"/>
    </source>
</evidence>
<keyword evidence="16" id="KW-1185">Reference proteome</keyword>
<dbReference type="PANTHER" id="PTHR46025">
    <property type="entry name" value="XYLOSYLTRANSFERASE OXT"/>
    <property type="match status" value="1"/>
</dbReference>
<dbReference type="AlphaFoldDB" id="A0A7X4K8M4"/>
<comment type="caution">
    <text evidence="15">The sequence shown here is derived from an EMBL/GenBank/DDBJ whole genome shotgun (WGS) entry which is preliminary data.</text>
</comment>
<keyword evidence="4" id="KW-0808">Transferase</keyword>
<dbReference type="InterPro" id="IPR003406">
    <property type="entry name" value="Glyco_trans_14"/>
</dbReference>
<dbReference type="GO" id="GO:0030158">
    <property type="term" value="F:protein xylosyltransferase activity"/>
    <property type="evidence" value="ECO:0007669"/>
    <property type="project" value="InterPro"/>
</dbReference>